<protein>
    <recommendedName>
        <fullName evidence="4">Lytic polysaccharide monooxygenase</fullName>
    </recommendedName>
</protein>
<organism evidence="2 3">
    <name type="scientific">Pyricularia grisea</name>
    <name type="common">Crabgrass-specific blast fungus</name>
    <name type="synonym">Magnaporthe grisea</name>
    <dbReference type="NCBI Taxonomy" id="148305"/>
    <lineage>
        <taxon>Eukaryota</taxon>
        <taxon>Fungi</taxon>
        <taxon>Dikarya</taxon>
        <taxon>Ascomycota</taxon>
        <taxon>Pezizomycotina</taxon>
        <taxon>Sordariomycetes</taxon>
        <taxon>Sordariomycetidae</taxon>
        <taxon>Magnaporthales</taxon>
        <taxon>Pyriculariaceae</taxon>
        <taxon>Pyricularia</taxon>
    </lineage>
</organism>
<proteinExistence type="predicted"/>
<feature type="compositionally biased region" description="Low complexity" evidence="1">
    <location>
        <begin position="273"/>
        <end position="284"/>
    </location>
</feature>
<reference evidence="2" key="1">
    <citation type="submission" date="2021-01" db="EMBL/GenBank/DDBJ databases">
        <title>Deciphering the adaptive evolutionary patterns associated with biogeogrpahic diversity in the finger millet blast pathogen Magnaporthe oryzae in Eastern Africa.</title>
        <authorList>
            <person name="Onyema G."/>
            <person name="Shittu T.A."/>
            <person name="Dodsworth S."/>
            <person name="Devilliers S."/>
            <person name="Muthumeenakshi S."/>
            <person name="Sreenivasaprasad S."/>
        </authorList>
    </citation>
    <scope>NUCLEOTIDE SEQUENCE</scope>
    <source>
        <strain evidence="2">D15/s37</strain>
    </source>
</reference>
<evidence type="ECO:0000256" key="1">
    <source>
        <dbReference type="SAM" id="MobiDB-lite"/>
    </source>
</evidence>
<feature type="compositionally biased region" description="Low complexity" evidence="1">
    <location>
        <begin position="367"/>
        <end position="405"/>
    </location>
</feature>
<feature type="region of interest" description="Disordered" evidence="1">
    <location>
        <begin position="230"/>
        <end position="304"/>
    </location>
</feature>
<keyword evidence="3" id="KW-1185">Reference proteome</keyword>
<feature type="compositionally biased region" description="Gly residues" evidence="1">
    <location>
        <begin position="248"/>
        <end position="272"/>
    </location>
</feature>
<evidence type="ECO:0000313" key="3">
    <source>
        <dbReference type="Proteomes" id="UP001059893"/>
    </source>
</evidence>
<gene>
    <name evidence="2" type="ORF">MCOR33_006058</name>
</gene>
<dbReference type="Gene3D" id="2.70.50.70">
    <property type="match status" value="1"/>
</dbReference>
<accession>A0ABQ8NJP3</accession>
<dbReference type="Proteomes" id="UP001059893">
    <property type="component" value="Unassembled WGS sequence"/>
</dbReference>
<dbReference type="PANTHER" id="PTHR36182">
    <property type="entry name" value="PROTEIN, PUTATIVE (AFU_ORTHOLOGUE AFUA_6G10930)-RELATED"/>
    <property type="match status" value="1"/>
</dbReference>
<name>A0ABQ8NJP3_PYRGI</name>
<feature type="region of interest" description="Disordered" evidence="1">
    <location>
        <begin position="318"/>
        <end position="421"/>
    </location>
</feature>
<dbReference type="EMBL" id="JABSND010000107">
    <property type="protein sequence ID" value="KAI6297621.1"/>
    <property type="molecule type" value="Genomic_DNA"/>
</dbReference>
<evidence type="ECO:0008006" key="4">
    <source>
        <dbReference type="Google" id="ProtNLM"/>
    </source>
</evidence>
<evidence type="ECO:0000313" key="2">
    <source>
        <dbReference type="EMBL" id="KAI6297621.1"/>
    </source>
</evidence>
<sequence>MHLGMYVQLPTQRHQLEKMPSLLSTASLAFALAASVVNAHMEMSFPAPLRSKYNPAATTKDSDMVSPLSSSGSNYPCKGYLSDLGTPGGKPSASFSPGQKSNMTIMGGAAHNGGSCQASLSYDKGKTFKVIQSWIGECPVSGGSSFDFTIPSDAPAGDAVFAWTWNNKVGNPELYMNCAVVTIGGAPKNRVRGMQPQARAAVPFAQRPAPFLSNIGNGCKTENMVVDYPNPGPDVIRKGTATKPSCDGGAGQAAGGPSDGGAGDGGAGGDGGAAPAPTSSANPGIPAAPSSANPGIPTPSSARLVSPSTLVTSLIQPSAVPAPEATPSTSRVEFIPPVVPITNKKPSPTPTPSADPNGTVPGGVFITATKPGAAAPTAPAGGANGTSPTTAQPGGAAPTGSAPPSGGNGGGSTAPVSGQQSGACTDEGAYLCLAGTSFQRCASGSWSSPIPMAPGTSCTPGQSATLFGRSNNKVRRSGARKFNSAWAQA</sequence>
<dbReference type="PANTHER" id="PTHR36182:SF1">
    <property type="entry name" value="PROTEIN, PUTATIVE (AFU_ORTHOLOGUE AFUA_6G10930)-RELATED"/>
    <property type="match status" value="1"/>
</dbReference>
<comment type="caution">
    <text evidence="2">The sequence shown here is derived from an EMBL/GenBank/DDBJ whole genome shotgun (WGS) entry which is preliminary data.</text>
</comment>
<feature type="compositionally biased region" description="Polar residues" evidence="1">
    <location>
        <begin position="290"/>
        <end position="304"/>
    </location>
</feature>